<dbReference type="PANTHER" id="PTHR44137">
    <property type="entry name" value="BNAC03G44070D PROTEIN"/>
    <property type="match status" value="1"/>
</dbReference>
<dbReference type="Proteomes" id="UP001222027">
    <property type="component" value="Unassembled WGS sequence"/>
</dbReference>
<feature type="compositionally biased region" description="Low complexity" evidence="1">
    <location>
        <begin position="156"/>
        <end position="172"/>
    </location>
</feature>
<dbReference type="EMBL" id="JAQQAF010000006">
    <property type="protein sequence ID" value="KAJ8477652.1"/>
    <property type="molecule type" value="Genomic_DNA"/>
</dbReference>
<feature type="region of interest" description="Disordered" evidence="1">
    <location>
        <begin position="230"/>
        <end position="277"/>
    </location>
</feature>
<dbReference type="InterPro" id="IPR024593">
    <property type="entry name" value="DUF3444"/>
</dbReference>
<feature type="domain" description="J" evidence="2">
    <location>
        <begin position="66"/>
        <end position="130"/>
    </location>
</feature>
<dbReference type="Gene3D" id="1.10.287.110">
    <property type="entry name" value="DnaJ domain"/>
    <property type="match status" value="1"/>
</dbReference>
<evidence type="ECO:0000256" key="1">
    <source>
        <dbReference type="SAM" id="MobiDB-lite"/>
    </source>
</evidence>
<dbReference type="InterPro" id="IPR056988">
    <property type="entry name" value="Zn_ribbon_pln"/>
</dbReference>
<organism evidence="3 4">
    <name type="scientific">Ensete ventricosum</name>
    <name type="common">Abyssinian banana</name>
    <name type="synonym">Musa ensete</name>
    <dbReference type="NCBI Taxonomy" id="4639"/>
    <lineage>
        <taxon>Eukaryota</taxon>
        <taxon>Viridiplantae</taxon>
        <taxon>Streptophyta</taxon>
        <taxon>Embryophyta</taxon>
        <taxon>Tracheophyta</taxon>
        <taxon>Spermatophyta</taxon>
        <taxon>Magnoliopsida</taxon>
        <taxon>Liliopsida</taxon>
        <taxon>Zingiberales</taxon>
        <taxon>Musaceae</taxon>
        <taxon>Ensete</taxon>
    </lineage>
</organism>
<comment type="caution">
    <text evidence="3">The sequence shown here is derived from an EMBL/GenBank/DDBJ whole genome shotgun (WGS) entry which is preliminary data.</text>
</comment>
<feature type="compositionally biased region" description="Polar residues" evidence="1">
    <location>
        <begin position="173"/>
        <end position="185"/>
    </location>
</feature>
<dbReference type="InterPro" id="IPR036869">
    <property type="entry name" value="J_dom_sf"/>
</dbReference>
<accession>A0AAV8QQG8</accession>
<dbReference type="InterPro" id="IPR001623">
    <property type="entry name" value="DnaJ_domain"/>
</dbReference>
<feature type="compositionally biased region" description="Polar residues" evidence="1">
    <location>
        <begin position="139"/>
        <end position="153"/>
    </location>
</feature>
<evidence type="ECO:0000313" key="4">
    <source>
        <dbReference type="Proteomes" id="UP001222027"/>
    </source>
</evidence>
<dbReference type="SMART" id="SM00271">
    <property type="entry name" value="DnaJ"/>
    <property type="match status" value="1"/>
</dbReference>
<dbReference type="AlphaFoldDB" id="A0AAV8QQG8"/>
<feature type="compositionally biased region" description="Polar residues" evidence="1">
    <location>
        <begin position="230"/>
        <end position="258"/>
    </location>
</feature>
<dbReference type="Pfam" id="PF00226">
    <property type="entry name" value="DnaJ"/>
    <property type="match status" value="1"/>
</dbReference>
<evidence type="ECO:0000313" key="3">
    <source>
        <dbReference type="EMBL" id="KAJ8477652.1"/>
    </source>
</evidence>
<dbReference type="PRINTS" id="PR00625">
    <property type="entry name" value="JDOMAIN"/>
</dbReference>
<sequence>MECNKDEALRAKEIAERKFLEKDLKGARKFAMKAQNLFPALEGISQMISTLDVHVASEEKVYGEKDWYAILCVSASADEDTVKKQYRKLALQLHPDKNKSVGAEGAFQLISEAWSVLSDKSRRTLYDQKRCIKVFSQKTSRPNKNNKFSSNANGFHKSANSAASKAHSVKNSTNVTPAVAHSSSEPPIPETFWTSCNKCKMQYEYLRVYLNHNLLCPNCHEPFLAKETKSSANGFSSSGPWSASQQCQPSSNRNSTRKNAPGLGRSNSTLPGMGSSGIQNGANLGSLNDQNFQWVPFCRTAGVASATASSAAAAQAANVVHQTYEKVRKEREEAQAAARREETLHRKHSNLKRNASACGIINVGPNDTLPTKRARGVGKDTTSDSAAASADQFGAFETNRTSGVNGNFYKFRMGERHNNLGREFPHIDIRSTLIEMTKLAIHKKLEDWKSAATETIDAKENVKKKQKLSETDNEEVNNVVHGNATNQDRLVESMSDSEQFATVKNSANVQPSDSDNEYNEPVSIVVPDPDFHDFDNDRSERSFESDQIWATYDDEDGMPRYYALVQQVISLEPFKVRMSFLTSRTNSEFGPLNWVASGFPKTCGDFRIGRYEVNDTINIFSHKVRWEKGPRGVIKIVPRKGETWALYRNWSPEWNEHTADDIIYKYDMVEVLEDYSEERGVSVIPLVKVSGFRTIFCRHLDPMELKRIPKEEMFRFSHQVPSYLLTGEEAKNAPKGFFELDPAATPLELLQINENKAEVAAEAIPEIKIVYQAFTIVSFGKLVPSNIA</sequence>
<dbReference type="InterPro" id="IPR018253">
    <property type="entry name" value="DnaJ_domain_CS"/>
</dbReference>
<dbReference type="GO" id="GO:0005783">
    <property type="term" value="C:endoplasmic reticulum"/>
    <property type="evidence" value="ECO:0007669"/>
    <property type="project" value="UniProtKB-ARBA"/>
</dbReference>
<name>A0AAV8QQG8_ENSVE</name>
<dbReference type="PANTHER" id="PTHR44137:SF32">
    <property type="entry name" value="DNAJ HEAT SHOCK AMINO-TERMINAL DOMAIN PROTEIN"/>
    <property type="match status" value="1"/>
</dbReference>
<feature type="region of interest" description="Disordered" evidence="1">
    <location>
        <begin position="139"/>
        <end position="186"/>
    </location>
</feature>
<proteinExistence type="predicted"/>
<protein>
    <recommendedName>
        <fullName evidence="2">J domain-containing protein</fullName>
    </recommendedName>
</protein>
<dbReference type="PROSITE" id="PS50076">
    <property type="entry name" value="DNAJ_2"/>
    <property type="match status" value="1"/>
</dbReference>
<keyword evidence="4" id="KW-1185">Reference proteome</keyword>
<dbReference type="PROSITE" id="PS00636">
    <property type="entry name" value="DNAJ_1"/>
    <property type="match status" value="1"/>
</dbReference>
<gene>
    <name evidence="3" type="ORF">OPV22_021379</name>
</gene>
<feature type="compositionally biased region" description="Polar residues" evidence="1">
    <location>
        <begin position="265"/>
        <end position="277"/>
    </location>
</feature>
<reference evidence="3 4" key="1">
    <citation type="submission" date="2022-12" db="EMBL/GenBank/DDBJ databases">
        <title>Chromosome-scale assembly of the Ensete ventricosum genome.</title>
        <authorList>
            <person name="Dussert Y."/>
            <person name="Stocks J."/>
            <person name="Wendawek A."/>
            <person name="Woldeyes F."/>
            <person name="Nichols R.A."/>
            <person name="Borrell J.S."/>
        </authorList>
    </citation>
    <scope>NUCLEOTIDE SEQUENCE [LARGE SCALE GENOMIC DNA]</scope>
    <source>
        <strain evidence="4">cv. Maze</strain>
        <tissue evidence="3">Seeds</tissue>
    </source>
</reference>
<dbReference type="Pfam" id="PF23551">
    <property type="entry name" value="Zn_ribbon_20"/>
    <property type="match status" value="1"/>
</dbReference>
<evidence type="ECO:0000259" key="2">
    <source>
        <dbReference type="PROSITE" id="PS50076"/>
    </source>
</evidence>
<dbReference type="CDD" id="cd06257">
    <property type="entry name" value="DnaJ"/>
    <property type="match status" value="1"/>
</dbReference>
<dbReference type="Pfam" id="PF11926">
    <property type="entry name" value="DUF3444"/>
    <property type="match status" value="1"/>
</dbReference>
<dbReference type="SUPFAM" id="SSF46565">
    <property type="entry name" value="Chaperone J-domain"/>
    <property type="match status" value="1"/>
</dbReference>